<evidence type="ECO:0000313" key="2">
    <source>
        <dbReference type="Proteomes" id="UP000181790"/>
    </source>
</evidence>
<dbReference type="Proteomes" id="UP000181790">
    <property type="component" value="Unassembled WGS sequence"/>
</dbReference>
<evidence type="ECO:0000313" key="1">
    <source>
        <dbReference type="EMBL" id="OIN57218.1"/>
    </source>
</evidence>
<protein>
    <submittedName>
        <fullName evidence="1">Uncharacterized protein</fullName>
    </submittedName>
</protein>
<sequence>MPDMNEQLILQIRMQLAALRQWLRDMAETLTDDETNLILDQIIRLTDILRKLEEPNREDE</sequence>
<reference evidence="1 2" key="1">
    <citation type="submission" date="2016-10" db="EMBL/GenBank/DDBJ databases">
        <title>Arsenicibacter rosenii gen. nov., sp. nov., an efficient arsenic-methylating bacterium isolated from an arsenic-contaminated paddy soil.</title>
        <authorList>
            <person name="Huang K."/>
        </authorList>
    </citation>
    <scope>NUCLEOTIDE SEQUENCE [LARGE SCALE GENOMIC DNA]</scope>
    <source>
        <strain evidence="1 2">SM-1</strain>
    </source>
</reference>
<dbReference type="EMBL" id="MORL01000014">
    <property type="protein sequence ID" value="OIN57218.1"/>
    <property type="molecule type" value="Genomic_DNA"/>
</dbReference>
<organism evidence="1 2">
    <name type="scientific">Arsenicibacter rosenii</name>
    <dbReference type="NCBI Taxonomy" id="1750698"/>
    <lineage>
        <taxon>Bacteria</taxon>
        <taxon>Pseudomonadati</taxon>
        <taxon>Bacteroidota</taxon>
        <taxon>Cytophagia</taxon>
        <taxon>Cytophagales</taxon>
        <taxon>Spirosomataceae</taxon>
        <taxon>Arsenicibacter</taxon>
    </lineage>
</organism>
<gene>
    <name evidence="1" type="ORF">BLX24_20895</name>
</gene>
<dbReference type="AlphaFoldDB" id="A0A1S2VH58"/>
<comment type="caution">
    <text evidence="1">The sequence shown here is derived from an EMBL/GenBank/DDBJ whole genome shotgun (WGS) entry which is preliminary data.</text>
</comment>
<accession>A0A1S2VH58</accession>
<name>A0A1S2VH58_9BACT</name>
<proteinExistence type="predicted"/>
<keyword evidence="2" id="KW-1185">Reference proteome</keyword>